<comment type="caution">
    <text evidence="1">The sequence shown here is derived from an EMBL/GenBank/DDBJ whole genome shotgun (WGS) entry which is preliminary data.</text>
</comment>
<proteinExistence type="predicted"/>
<dbReference type="RefSeq" id="WP_108633446.1">
    <property type="nucleotide sequence ID" value="NZ_QCXX01000002.1"/>
</dbReference>
<organism evidence="1 2">
    <name type="scientific">Sphingobacterium athyrii</name>
    <dbReference type="NCBI Taxonomy" id="2152717"/>
    <lineage>
        <taxon>Bacteria</taxon>
        <taxon>Pseudomonadati</taxon>
        <taxon>Bacteroidota</taxon>
        <taxon>Sphingobacteriia</taxon>
        <taxon>Sphingobacteriales</taxon>
        <taxon>Sphingobacteriaceae</taxon>
        <taxon>Sphingobacterium</taxon>
    </lineage>
</organism>
<dbReference type="EMBL" id="QCXX01000002">
    <property type="protein sequence ID" value="PUV25113.1"/>
    <property type="molecule type" value="Genomic_DNA"/>
</dbReference>
<evidence type="ECO:0000313" key="1">
    <source>
        <dbReference type="EMBL" id="PUV25113.1"/>
    </source>
</evidence>
<dbReference type="OrthoDB" id="765984at2"/>
<keyword evidence="2" id="KW-1185">Reference proteome</keyword>
<sequence>MSDSITTPSKRVTVRRSREEILSLLTAFDQVSDHVDPDVFCRSHNICSGTFYNWRKQERKNGKYSGKPKSYGQFLELSSGNTVAAADRAINYITDNECDKN</sequence>
<protein>
    <recommendedName>
        <fullName evidence="3">Transposase</fullName>
    </recommendedName>
</protein>
<reference evidence="1 2" key="1">
    <citation type="submission" date="2018-04" db="EMBL/GenBank/DDBJ databases">
        <title>Sphingobacterium sp. M46 Genome.</title>
        <authorList>
            <person name="Cheng J."/>
            <person name="Li Y."/>
        </authorList>
    </citation>
    <scope>NUCLEOTIDE SEQUENCE [LARGE SCALE GENOMIC DNA]</scope>
    <source>
        <strain evidence="1 2">M46</strain>
    </source>
</reference>
<evidence type="ECO:0000313" key="2">
    <source>
        <dbReference type="Proteomes" id="UP000250831"/>
    </source>
</evidence>
<dbReference type="AlphaFoldDB" id="A0A363NWM4"/>
<dbReference type="Proteomes" id="UP000250831">
    <property type="component" value="Unassembled WGS sequence"/>
</dbReference>
<name>A0A363NWM4_9SPHI</name>
<gene>
    <name evidence="1" type="ORF">DCO56_09230</name>
</gene>
<accession>A0A363NWM4</accession>
<evidence type="ECO:0008006" key="3">
    <source>
        <dbReference type="Google" id="ProtNLM"/>
    </source>
</evidence>